<evidence type="ECO:0000256" key="1">
    <source>
        <dbReference type="SAM" id="MobiDB-lite"/>
    </source>
</evidence>
<proteinExistence type="predicted"/>
<comment type="caution">
    <text evidence="2">The sequence shown here is derived from an EMBL/GenBank/DDBJ whole genome shotgun (WGS) entry which is preliminary data.</text>
</comment>
<protein>
    <submittedName>
        <fullName evidence="2">Uncharacterized protein</fullName>
    </submittedName>
</protein>
<feature type="region of interest" description="Disordered" evidence="1">
    <location>
        <begin position="230"/>
        <end position="254"/>
    </location>
</feature>
<evidence type="ECO:0000313" key="2">
    <source>
        <dbReference type="EMBL" id="CAD8143295.1"/>
    </source>
</evidence>
<evidence type="ECO:0000313" key="3">
    <source>
        <dbReference type="Proteomes" id="UP000689195"/>
    </source>
</evidence>
<feature type="region of interest" description="Disordered" evidence="1">
    <location>
        <begin position="305"/>
        <end position="350"/>
    </location>
</feature>
<dbReference type="AlphaFoldDB" id="A0A8S1SR85"/>
<gene>
    <name evidence="2" type="ORF">PPENT_87.1.T0120137</name>
</gene>
<dbReference type="Proteomes" id="UP000689195">
    <property type="component" value="Unassembled WGS sequence"/>
</dbReference>
<name>A0A8S1SR85_9CILI</name>
<dbReference type="EMBL" id="CAJJDO010000012">
    <property type="protein sequence ID" value="CAD8143295.1"/>
    <property type="molecule type" value="Genomic_DNA"/>
</dbReference>
<sequence>MQQACNNFIADPTDTSFGFQIKCKNCQFTRKQHIQNNNVKPNPQPNIGTTNSKQQGKLVNLVENVVQNPQSQVGMYGSLNQQKDISTIKSNEQNDFKKTTSLNSKQDEKDESDLITNNQLKFERQNLQIYNSEKANPQVQEQVNKANQQIKEQNSQGQPLNPSVQQDSNSPQKVEQIQNQNEIKQNEPQEQKPNIIQSNPFIQQNKNSPQKLEQKSNITQPFQIKPQVQLIKDQQDQQQTINQSQNQPQTQIEQNIKPQTINPQIKNEQTIKPQGNLLIPQANQNTNQSVQSVKERAKGMQIFGFGAPPPIKISQKSDQERPLESYLIDRPIVQNKKHQRTQQDFQNIQK</sequence>
<organism evidence="2 3">
    <name type="scientific">Paramecium pentaurelia</name>
    <dbReference type="NCBI Taxonomy" id="43138"/>
    <lineage>
        <taxon>Eukaryota</taxon>
        <taxon>Sar</taxon>
        <taxon>Alveolata</taxon>
        <taxon>Ciliophora</taxon>
        <taxon>Intramacronucleata</taxon>
        <taxon>Oligohymenophorea</taxon>
        <taxon>Peniculida</taxon>
        <taxon>Parameciidae</taxon>
        <taxon>Paramecium</taxon>
    </lineage>
</organism>
<feature type="region of interest" description="Disordered" evidence="1">
    <location>
        <begin position="137"/>
        <end position="177"/>
    </location>
</feature>
<feature type="region of interest" description="Disordered" evidence="1">
    <location>
        <begin position="88"/>
        <end position="112"/>
    </location>
</feature>
<dbReference type="OrthoDB" id="307445at2759"/>
<reference evidence="2" key="1">
    <citation type="submission" date="2021-01" db="EMBL/GenBank/DDBJ databases">
        <authorList>
            <consortium name="Genoscope - CEA"/>
            <person name="William W."/>
        </authorList>
    </citation>
    <scope>NUCLEOTIDE SEQUENCE</scope>
</reference>
<keyword evidence="3" id="KW-1185">Reference proteome</keyword>
<feature type="compositionally biased region" description="Polar residues" evidence="1">
    <location>
        <begin position="137"/>
        <end position="173"/>
    </location>
</feature>
<accession>A0A8S1SR85</accession>